<dbReference type="RefSeq" id="WP_162740190.1">
    <property type="nucleotide sequence ID" value="NZ_CP104965.1"/>
</dbReference>
<evidence type="ECO:0000313" key="1">
    <source>
        <dbReference type="EMBL" id="UXN70696.1"/>
    </source>
</evidence>
<keyword evidence="2" id="KW-1185">Reference proteome</keyword>
<accession>A0ABY6CEN4</accession>
<proteinExistence type="predicted"/>
<sequence>MVHFFGILNPDFGPRVATADAPLKAGFFGGEPSAILPSRAEMDADFLAGKRPEPADEVDDDELRFVRFCLPPHL</sequence>
<reference evidence="1 2" key="1">
    <citation type="submission" date="2022-09" db="EMBL/GenBank/DDBJ databases">
        <title>Interaction between co-microsymbionts with complementary sets of symbiotic genes in legume-rhizobium systems.</title>
        <authorList>
            <person name="Safronova V."/>
            <person name="Sazanova A."/>
            <person name="Afonin A."/>
            <person name="Chirak E."/>
        </authorList>
    </citation>
    <scope>NUCLEOTIDE SEQUENCE [LARGE SCALE GENOMIC DNA]</scope>
    <source>
        <strain evidence="1 2">A18/4-1</strain>
    </source>
</reference>
<dbReference type="EMBL" id="CP104965">
    <property type="protein sequence ID" value="UXN70696.1"/>
    <property type="molecule type" value="Genomic_DNA"/>
</dbReference>
<organism evidence="1 2">
    <name type="scientific">Devosia neptuniae</name>
    <dbReference type="NCBI Taxonomy" id="191302"/>
    <lineage>
        <taxon>Bacteria</taxon>
        <taxon>Pseudomonadati</taxon>
        <taxon>Pseudomonadota</taxon>
        <taxon>Alphaproteobacteria</taxon>
        <taxon>Hyphomicrobiales</taxon>
        <taxon>Devosiaceae</taxon>
        <taxon>Devosia</taxon>
    </lineage>
</organism>
<gene>
    <name evidence="1" type="ORF">N8A98_05780</name>
</gene>
<protein>
    <submittedName>
        <fullName evidence="1">Uncharacterized protein</fullName>
    </submittedName>
</protein>
<evidence type="ECO:0000313" key="2">
    <source>
        <dbReference type="Proteomes" id="UP001061862"/>
    </source>
</evidence>
<name>A0ABY6CEN4_9HYPH</name>
<dbReference type="Proteomes" id="UP001061862">
    <property type="component" value="Chromosome"/>
</dbReference>